<evidence type="ECO:0000313" key="2">
    <source>
        <dbReference type="Proteomes" id="UP001153269"/>
    </source>
</evidence>
<name>A0A9N7TKK1_PLEPL</name>
<dbReference type="EMBL" id="CADEAL010000058">
    <property type="protein sequence ID" value="CAB1413549.1"/>
    <property type="molecule type" value="Genomic_DNA"/>
</dbReference>
<comment type="caution">
    <text evidence="1">The sequence shown here is derived from an EMBL/GenBank/DDBJ whole genome shotgun (WGS) entry which is preliminary data.</text>
</comment>
<dbReference type="Proteomes" id="UP001153269">
    <property type="component" value="Unassembled WGS sequence"/>
</dbReference>
<proteinExistence type="predicted"/>
<dbReference type="AlphaFoldDB" id="A0A9N7TKK1"/>
<reference evidence="1" key="1">
    <citation type="submission" date="2020-03" db="EMBL/GenBank/DDBJ databases">
        <authorList>
            <person name="Weist P."/>
        </authorList>
    </citation>
    <scope>NUCLEOTIDE SEQUENCE</scope>
</reference>
<feature type="non-terminal residue" evidence="1">
    <location>
        <position position="75"/>
    </location>
</feature>
<sequence length="75" mass="8419">RTLVFFIGLARARREELGFPSVDVLDTSCEKRYYLEEVNVFHWLVCIGGDISLAAHGAPHFQGRSVSLCRGEHQG</sequence>
<organism evidence="1 2">
    <name type="scientific">Pleuronectes platessa</name>
    <name type="common">European plaice</name>
    <dbReference type="NCBI Taxonomy" id="8262"/>
    <lineage>
        <taxon>Eukaryota</taxon>
        <taxon>Metazoa</taxon>
        <taxon>Chordata</taxon>
        <taxon>Craniata</taxon>
        <taxon>Vertebrata</taxon>
        <taxon>Euteleostomi</taxon>
        <taxon>Actinopterygii</taxon>
        <taxon>Neopterygii</taxon>
        <taxon>Teleostei</taxon>
        <taxon>Neoteleostei</taxon>
        <taxon>Acanthomorphata</taxon>
        <taxon>Carangaria</taxon>
        <taxon>Pleuronectiformes</taxon>
        <taxon>Pleuronectoidei</taxon>
        <taxon>Pleuronectidae</taxon>
        <taxon>Pleuronectes</taxon>
    </lineage>
</organism>
<keyword evidence="2" id="KW-1185">Reference proteome</keyword>
<accession>A0A9N7TKK1</accession>
<evidence type="ECO:0000313" key="1">
    <source>
        <dbReference type="EMBL" id="CAB1413549.1"/>
    </source>
</evidence>
<protein>
    <submittedName>
        <fullName evidence="1">Uncharacterized protein</fullName>
    </submittedName>
</protein>
<gene>
    <name evidence="1" type="ORF">PLEPLA_LOCUS1249</name>
</gene>